<dbReference type="EMBL" id="JABCRI010000019">
    <property type="protein sequence ID" value="KAF8389087.1"/>
    <property type="molecule type" value="Genomic_DNA"/>
</dbReference>
<dbReference type="AlphaFoldDB" id="A0A835D5W0"/>
<name>A0A835D5W0_TETSI</name>
<accession>A0A835D5W0</accession>
<dbReference type="InterPro" id="IPR004158">
    <property type="entry name" value="DUF247_pln"/>
</dbReference>
<evidence type="ECO:0000313" key="2">
    <source>
        <dbReference type="Proteomes" id="UP000655225"/>
    </source>
</evidence>
<dbReference type="Pfam" id="PF03140">
    <property type="entry name" value="DUF247"/>
    <property type="match status" value="2"/>
</dbReference>
<sequence length="269" mass="30573">MGQGCPSSRGQLKTMENIGSYTPSEANEVNKMLATSMGQKLTSVSPISSESCIHSEAAYSPRVVSIGPFHRGEKRLQKMEEHKWRDPIFDTMWILDALHIDMILLENQLPFFVLERLDYRTAFAARPSLLELTTFYFDNLVKMDEIPKNHYMPSPPSESYPSIQVPYSSVAPSRPQEKHFLHLLQSCYTPSFQWKPPKCHQFDKPYITSYSVLMDSLINTPNDVALLIGYGIFENFSGSNEEVALLFNNLSKEVTLGIKVSYFLVSVKT</sequence>
<evidence type="ECO:0000313" key="1">
    <source>
        <dbReference type="EMBL" id="KAF8389087.1"/>
    </source>
</evidence>
<dbReference type="Proteomes" id="UP000655225">
    <property type="component" value="Unassembled WGS sequence"/>
</dbReference>
<comment type="caution">
    <text evidence="1">The sequence shown here is derived from an EMBL/GenBank/DDBJ whole genome shotgun (WGS) entry which is preliminary data.</text>
</comment>
<proteinExistence type="predicted"/>
<reference evidence="1 2" key="1">
    <citation type="submission" date="2020-04" db="EMBL/GenBank/DDBJ databases">
        <title>Plant Genome Project.</title>
        <authorList>
            <person name="Zhang R.-G."/>
        </authorList>
    </citation>
    <scope>NUCLEOTIDE SEQUENCE [LARGE SCALE GENOMIC DNA]</scope>
    <source>
        <strain evidence="1">YNK0</strain>
        <tissue evidence="1">Leaf</tissue>
    </source>
</reference>
<protein>
    <submittedName>
        <fullName evidence="1">Uncharacterized protein</fullName>
    </submittedName>
</protein>
<keyword evidence="2" id="KW-1185">Reference proteome</keyword>
<organism evidence="1 2">
    <name type="scientific">Tetracentron sinense</name>
    <name type="common">Spur-leaf</name>
    <dbReference type="NCBI Taxonomy" id="13715"/>
    <lineage>
        <taxon>Eukaryota</taxon>
        <taxon>Viridiplantae</taxon>
        <taxon>Streptophyta</taxon>
        <taxon>Embryophyta</taxon>
        <taxon>Tracheophyta</taxon>
        <taxon>Spermatophyta</taxon>
        <taxon>Magnoliopsida</taxon>
        <taxon>Trochodendrales</taxon>
        <taxon>Trochodendraceae</taxon>
        <taxon>Tetracentron</taxon>
    </lineage>
</organism>
<dbReference type="PANTHER" id="PTHR31170:SF25">
    <property type="entry name" value="BNAA09G04570D PROTEIN"/>
    <property type="match status" value="1"/>
</dbReference>
<dbReference type="PANTHER" id="PTHR31170">
    <property type="entry name" value="BNAC04G53230D PROTEIN"/>
    <property type="match status" value="1"/>
</dbReference>
<gene>
    <name evidence="1" type="ORF">HHK36_025772</name>
</gene>